<dbReference type="EMBL" id="BGZK01001535">
    <property type="protein sequence ID" value="GBP81871.1"/>
    <property type="molecule type" value="Genomic_DNA"/>
</dbReference>
<protein>
    <submittedName>
        <fullName evidence="2">Uncharacterized protein</fullName>
    </submittedName>
</protein>
<name>A0A4C1YZH2_EUMVA</name>
<reference evidence="2 3" key="1">
    <citation type="journal article" date="2019" name="Commun. Biol.">
        <title>The bagworm genome reveals a unique fibroin gene that provides high tensile strength.</title>
        <authorList>
            <person name="Kono N."/>
            <person name="Nakamura H."/>
            <person name="Ohtoshi R."/>
            <person name="Tomita M."/>
            <person name="Numata K."/>
            <person name="Arakawa K."/>
        </authorList>
    </citation>
    <scope>NUCLEOTIDE SEQUENCE [LARGE SCALE GENOMIC DNA]</scope>
</reference>
<feature type="compositionally biased region" description="Basic and acidic residues" evidence="1">
    <location>
        <begin position="114"/>
        <end position="123"/>
    </location>
</feature>
<evidence type="ECO:0000313" key="3">
    <source>
        <dbReference type="Proteomes" id="UP000299102"/>
    </source>
</evidence>
<comment type="caution">
    <text evidence="2">The sequence shown here is derived from an EMBL/GenBank/DDBJ whole genome shotgun (WGS) entry which is preliminary data.</text>
</comment>
<feature type="region of interest" description="Disordered" evidence="1">
    <location>
        <begin position="114"/>
        <end position="147"/>
    </location>
</feature>
<proteinExistence type="predicted"/>
<gene>
    <name evidence="2" type="ORF">EVAR_55071_1</name>
</gene>
<dbReference type="Proteomes" id="UP000299102">
    <property type="component" value="Unassembled WGS sequence"/>
</dbReference>
<keyword evidence="3" id="KW-1185">Reference proteome</keyword>
<evidence type="ECO:0000256" key="1">
    <source>
        <dbReference type="SAM" id="MobiDB-lite"/>
    </source>
</evidence>
<accession>A0A4C1YZH2</accession>
<dbReference type="AlphaFoldDB" id="A0A4C1YZH2"/>
<sequence>MAATAGVATHVRAVHTRVRAPHECVLNRFVVPPNSDRLHNKGKSKSTDQVLFARALQQLAVEALSLRQPHLEGLLDGADQVLAHGLQHRLLAALRRVPGARSGTLRNYTSEAEGLDRAVEGTRGRSGAAHPLGRDVARGRQLARRPL</sequence>
<evidence type="ECO:0000313" key="2">
    <source>
        <dbReference type="EMBL" id="GBP81871.1"/>
    </source>
</evidence>
<organism evidence="2 3">
    <name type="scientific">Eumeta variegata</name>
    <name type="common">Bagworm moth</name>
    <name type="synonym">Eumeta japonica</name>
    <dbReference type="NCBI Taxonomy" id="151549"/>
    <lineage>
        <taxon>Eukaryota</taxon>
        <taxon>Metazoa</taxon>
        <taxon>Ecdysozoa</taxon>
        <taxon>Arthropoda</taxon>
        <taxon>Hexapoda</taxon>
        <taxon>Insecta</taxon>
        <taxon>Pterygota</taxon>
        <taxon>Neoptera</taxon>
        <taxon>Endopterygota</taxon>
        <taxon>Lepidoptera</taxon>
        <taxon>Glossata</taxon>
        <taxon>Ditrysia</taxon>
        <taxon>Tineoidea</taxon>
        <taxon>Psychidae</taxon>
        <taxon>Oiketicinae</taxon>
        <taxon>Eumeta</taxon>
    </lineage>
</organism>